<sequence length="381" mass="41897">KELLGKVTAMKRLNHRFSMAAAESDKDSGYSDGSSECPSAMEQTDSEDVLNALCWNAEDGPWQCPVTTSNSFPALSPMVVMKNVLVKQGSSSQLQSWTVQPSFEVIPAQPQLVFLRPSIPPPINPHPVGKKRNDSTNYLPILNSYPKIAPQPCKRDHSVDPEERHETGCHKRLCTEAPKMETSPVLRSTGLPTSPFAHLPTVSFKTPLDSNQQSSSTLATNGKLSSLLGFHHVSSDTQKVPGLTPLLPFGTLQATKCTPHESESAAQTTMQSAAWSPPLIPEEISTTPELLLQQQSKCRRFQNTLVVLRRSGLLEITLKTKELIHQNQVTQAELDRLKHQTQLFIEAIKNNAPQSWAELEASLMGSDKADSKLEDSTYPSV</sequence>
<feature type="non-terminal residue" evidence="2">
    <location>
        <position position="381"/>
    </location>
</feature>
<dbReference type="GO" id="GO:0005634">
    <property type="term" value="C:nucleus"/>
    <property type="evidence" value="ECO:0007669"/>
    <property type="project" value="TreeGrafter"/>
</dbReference>
<dbReference type="PANTHER" id="PTHR34648">
    <property type="entry name" value="CLOCK-INTERACTING PACEMAKER"/>
    <property type="match status" value="1"/>
</dbReference>
<reference evidence="2 3" key="1">
    <citation type="submission" date="2019-09" db="EMBL/GenBank/DDBJ databases">
        <title>Bird 10,000 Genomes (B10K) Project - Family phase.</title>
        <authorList>
            <person name="Zhang G."/>
        </authorList>
    </citation>
    <scope>NUCLEOTIDE SEQUENCE [LARGE SCALE GENOMIC DNA]</scope>
    <source>
        <strain evidence="2">B10K-UC-030-51</strain>
    </source>
</reference>
<comment type="caution">
    <text evidence="2">The sequence shown here is derived from an EMBL/GenBank/DDBJ whole genome shotgun (WGS) entry which is preliminary data.</text>
</comment>
<gene>
    <name evidence="2" type="primary">Cipc</name>
    <name evidence="2" type="ORF">CHIMIN_R06541</name>
</gene>
<dbReference type="AlphaFoldDB" id="A0A7K7FDX0"/>
<feature type="region of interest" description="Disordered" evidence="1">
    <location>
        <begin position="21"/>
        <end position="43"/>
    </location>
</feature>
<feature type="non-terminal residue" evidence="2">
    <location>
        <position position="1"/>
    </location>
</feature>
<keyword evidence="3" id="KW-1185">Reference proteome</keyword>
<dbReference type="InterPro" id="IPR031602">
    <property type="entry name" value="CIPC"/>
</dbReference>
<dbReference type="Proteomes" id="UP000557271">
    <property type="component" value="Unassembled WGS sequence"/>
</dbReference>
<dbReference type="OrthoDB" id="6374619at2759"/>
<dbReference type="GO" id="GO:0042754">
    <property type="term" value="P:negative regulation of circadian rhythm"/>
    <property type="evidence" value="ECO:0007669"/>
    <property type="project" value="InterPro"/>
</dbReference>
<dbReference type="Pfam" id="PF15800">
    <property type="entry name" value="CiPC"/>
    <property type="match status" value="1"/>
</dbReference>
<protein>
    <submittedName>
        <fullName evidence="2">CIPC protein</fullName>
    </submittedName>
</protein>
<proteinExistence type="predicted"/>
<dbReference type="EMBL" id="VZSF01004974">
    <property type="protein sequence ID" value="NWY55532.1"/>
    <property type="molecule type" value="Genomic_DNA"/>
</dbReference>
<evidence type="ECO:0000256" key="1">
    <source>
        <dbReference type="SAM" id="MobiDB-lite"/>
    </source>
</evidence>
<accession>A0A7K7FDX0</accession>
<dbReference type="PANTHER" id="PTHR34648:SF1">
    <property type="entry name" value="CLOCK-INTERACTING PACEMAKER"/>
    <property type="match status" value="1"/>
</dbReference>
<name>A0A7K7FDX0_CHIMN</name>
<evidence type="ECO:0000313" key="2">
    <source>
        <dbReference type="EMBL" id="NWY55532.1"/>
    </source>
</evidence>
<organism evidence="2 3">
    <name type="scientific">Chionis minor</name>
    <name type="common">Black-faced sheathbill</name>
    <dbReference type="NCBI Taxonomy" id="227182"/>
    <lineage>
        <taxon>Eukaryota</taxon>
        <taxon>Metazoa</taxon>
        <taxon>Chordata</taxon>
        <taxon>Craniata</taxon>
        <taxon>Vertebrata</taxon>
        <taxon>Euteleostomi</taxon>
        <taxon>Archelosauria</taxon>
        <taxon>Archosauria</taxon>
        <taxon>Dinosauria</taxon>
        <taxon>Saurischia</taxon>
        <taxon>Theropoda</taxon>
        <taxon>Coelurosauria</taxon>
        <taxon>Aves</taxon>
        <taxon>Neognathae</taxon>
        <taxon>Neoaves</taxon>
        <taxon>Charadriiformes</taxon>
        <taxon>Chionididae</taxon>
        <taxon>Chionis</taxon>
    </lineage>
</organism>
<dbReference type="GO" id="GO:0045892">
    <property type="term" value="P:negative regulation of DNA-templated transcription"/>
    <property type="evidence" value="ECO:0007669"/>
    <property type="project" value="InterPro"/>
</dbReference>
<evidence type="ECO:0000313" key="3">
    <source>
        <dbReference type="Proteomes" id="UP000557271"/>
    </source>
</evidence>